<feature type="compositionally biased region" description="Basic and acidic residues" evidence="6">
    <location>
        <begin position="85"/>
        <end position="105"/>
    </location>
</feature>
<evidence type="ECO:0000256" key="3">
    <source>
        <dbReference type="ARBA" id="ARBA00022989"/>
    </source>
</evidence>
<accession>A0A6J1YL34</accession>
<evidence type="ECO:0000256" key="6">
    <source>
        <dbReference type="SAM" id="MobiDB-lite"/>
    </source>
</evidence>
<protein>
    <submittedName>
        <fullName evidence="8">Coiled-coil domain-containing protein 188 isoform X12</fullName>
    </submittedName>
</protein>
<gene>
    <name evidence="8" type="primary">CCDC188</name>
</gene>
<proteinExistence type="predicted"/>
<feature type="compositionally biased region" description="Low complexity" evidence="6">
    <location>
        <begin position="120"/>
        <end position="129"/>
    </location>
</feature>
<evidence type="ECO:0000256" key="4">
    <source>
        <dbReference type="ARBA" id="ARBA00023054"/>
    </source>
</evidence>
<keyword evidence="7" id="KW-1185">Reference proteome</keyword>
<dbReference type="PANTHER" id="PTHR22422">
    <property type="entry name" value="TRANSMEMBRANE AND COILED-COIL DOMAIN-CONTAINING PROTEIN 5B-RELATED"/>
    <property type="match status" value="1"/>
</dbReference>
<name>A0A6J1YL34_ACIJB</name>
<dbReference type="InterPro" id="IPR026617">
    <property type="entry name" value="SMCO2/5"/>
</dbReference>
<evidence type="ECO:0000256" key="5">
    <source>
        <dbReference type="ARBA" id="ARBA00023136"/>
    </source>
</evidence>
<keyword evidence="5" id="KW-0472">Membrane</keyword>
<evidence type="ECO:0000313" key="7">
    <source>
        <dbReference type="Proteomes" id="UP001652583"/>
    </source>
</evidence>
<dbReference type="AlphaFoldDB" id="A0A6J1YL34"/>
<organism evidence="7 8">
    <name type="scientific">Acinonyx jubatus</name>
    <name type="common">Cheetah</name>
    <dbReference type="NCBI Taxonomy" id="32536"/>
    <lineage>
        <taxon>Eukaryota</taxon>
        <taxon>Metazoa</taxon>
        <taxon>Chordata</taxon>
        <taxon>Craniata</taxon>
        <taxon>Vertebrata</taxon>
        <taxon>Euteleostomi</taxon>
        <taxon>Mammalia</taxon>
        <taxon>Eutheria</taxon>
        <taxon>Laurasiatheria</taxon>
        <taxon>Carnivora</taxon>
        <taxon>Feliformia</taxon>
        <taxon>Felidae</taxon>
        <taxon>Felinae</taxon>
        <taxon>Acinonyx</taxon>
    </lineage>
</organism>
<dbReference type="KEGG" id="aju:106983605"/>
<evidence type="ECO:0000313" key="8">
    <source>
        <dbReference type="RefSeq" id="XP_026905413.2"/>
    </source>
</evidence>
<keyword evidence="2" id="KW-0812">Transmembrane</keyword>
<feature type="compositionally biased region" description="Pro residues" evidence="6">
    <location>
        <begin position="130"/>
        <end position="140"/>
    </location>
</feature>
<dbReference type="PANTHER" id="PTHR22422:SF6">
    <property type="entry name" value="COILED-COIL DOMAIN-CONTAINING PROTEIN 188"/>
    <property type="match status" value="1"/>
</dbReference>
<dbReference type="GeneID" id="106983605"/>
<reference evidence="8" key="1">
    <citation type="submission" date="2025-08" db="UniProtKB">
        <authorList>
            <consortium name="RefSeq"/>
        </authorList>
    </citation>
    <scope>IDENTIFICATION</scope>
    <source>
        <tissue evidence="8">Blood</tissue>
    </source>
</reference>
<dbReference type="RefSeq" id="XP_026905413.2">
    <property type="nucleotide sequence ID" value="XM_027049612.2"/>
</dbReference>
<dbReference type="Proteomes" id="UP001652583">
    <property type="component" value="Chromosome D3"/>
</dbReference>
<comment type="subcellular location">
    <subcellularLocation>
        <location evidence="1">Membrane</location>
        <topology evidence="1">Single-pass membrane protein</topology>
    </subcellularLocation>
</comment>
<evidence type="ECO:0000256" key="1">
    <source>
        <dbReference type="ARBA" id="ARBA00004167"/>
    </source>
</evidence>
<feature type="region of interest" description="Disordered" evidence="6">
    <location>
        <begin position="57"/>
        <end position="157"/>
    </location>
</feature>
<dbReference type="GO" id="GO:0016020">
    <property type="term" value="C:membrane"/>
    <property type="evidence" value="ECO:0007669"/>
    <property type="project" value="UniProtKB-SubCell"/>
</dbReference>
<keyword evidence="3" id="KW-1133">Transmembrane helix</keyword>
<sequence length="407" mass="44298">MEGPKTLGPCGHSHPQCPQLSASSSHAGCLDPPCQGFVRWPCLVPLSSTLSIESARPFPPPGVGGGGPRVGAEVPGSFMANEEGEMQRQRPRDPTGTKRGQEEARLGWGWPLHSGREQGAPRPGGSPSSGPRPGPCPPLPTGAGTLASPRAAPSQLQKVPLGPAEQSFFQLEQENQNLKRQNQDLREQLGALLGPGQQFLPLCPEHSSCTTLAWTPEQTSSQPLEDRAPLQLLRQELCRGEESFVQQSQNELQQIRLSFERKKMAITEVWDGVAEVHMALNNQATGLLNLKKDIRGVLDQMEDIQLEILGERAQCRTQARKEQQMACIAKARPQLGCSEGLKSQLWLLALRLLLGTLLACTAAYVYVVDPAPFEGLVPPLLSRAAVWKLRALLGPFLHLEVDDFLPF</sequence>
<keyword evidence="4" id="KW-0175">Coiled coil</keyword>
<evidence type="ECO:0000256" key="2">
    <source>
        <dbReference type="ARBA" id="ARBA00022692"/>
    </source>
</evidence>